<dbReference type="AlphaFoldDB" id="A0A9P8CAA4"/>
<gene>
    <name evidence="2" type="ORF">BJ875DRAFT_525260</name>
</gene>
<dbReference type="PRINTS" id="PR00723">
    <property type="entry name" value="SUBTILISIN"/>
</dbReference>
<evidence type="ECO:0000256" key="1">
    <source>
        <dbReference type="SAM" id="MobiDB-lite"/>
    </source>
</evidence>
<dbReference type="EMBL" id="MU251360">
    <property type="protein sequence ID" value="KAG9239295.1"/>
    <property type="molecule type" value="Genomic_DNA"/>
</dbReference>
<protein>
    <submittedName>
        <fullName evidence="2">Peptidase S8/S53 domain-containing protein</fullName>
    </submittedName>
</protein>
<feature type="compositionally biased region" description="Low complexity" evidence="1">
    <location>
        <begin position="961"/>
        <end position="981"/>
    </location>
</feature>
<feature type="compositionally biased region" description="Polar residues" evidence="1">
    <location>
        <begin position="1054"/>
        <end position="1067"/>
    </location>
</feature>
<dbReference type="Proteomes" id="UP000824998">
    <property type="component" value="Unassembled WGS sequence"/>
</dbReference>
<dbReference type="SUPFAM" id="SSF52743">
    <property type="entry name" value="Subtilisin-like"/>
    <property type="match status" value="1"/>
</dbReference>
<evidence type="ECO:0000313" key="3">
    <source>
        <dbReference type="Proteomes" id="UP000824998"/>
    </source>
</evidence>
<feature type="compositionally biased region" description="Polar residues" evidence="1">
    <location>
        <begin position="238"/>
        <end position="257"/>
    </location>
</feature>
<dbReference type="GO" id="GO:0004252">
    <property type="term" value="F:serine-type endopeptidase activity"/>
    <property type="evidence" value="ECO:0007669"/>
    <property type="project" value="InterPro"/>
</dbReference>
<keyword evidence="3" id="KW-1185">Reference proteome</keyword>
<dbReference type="OrthoDB" id="1896086at2759"/>
<feature type="region of interest" description="Disordered" evidence="1">
    <location>
        <begin position="1048"/>
        <end position="1067"/>
    </location>
</feature>
<feature type="region of interest" description="Disordered" evidence="1">
    <location>
        <begin position="108"/>
        <end position="145"/>
    </location>
</feature>
<organism evidence="2 3">
    <name type="scientific">Amylocarpus encephaloides</name>
    <dbReference type="NCBI Taxonomy" id="45428"/>
    <lineage>
        <taxon>Eukaryota</taxon>
        <taxon>Fungi</taxon>
        <taxon>Dikarya</taxon>
        <taxon>Ascomycota</taxon>
        <taxon>Pezizomycotina</taxon>
        <taxon>Leotiomycetes</taxon>
        <taxon>Helotiales</taxon>
        <taxon>Helotiales incertae sedis</taxon>
        <taxon>Amylocarpus</taxon>
    </lineage>
</organism>
<feature type="region of interest" description="Disordered" evidence="1">
    <location>
        <begin position="923"/>
        <end position="1028"/>
    </location>
</feature>
<accession>A0A9P8CAA4</accession>
<dbReference type="InterPro" id="IPR036852">
    <property type="entry name" value="Peptidase_S8/S53_dom_sf"/>
</dbReference>
<feature type="region of interest" description="Disordered" evidence="1">
    <location>
        <begin position="189"/>
        <end position="265"/>
    </location>
</feature>
<evidence type="ECO:0000313" key="2">
    <source>
        <dbReference type="EMBL" id="KAG9239295.1"/>
    </source>
</evidence>
<proteinExistence type="predicted"/>
<feature type="compositionally biased region" description="Polar residues" evidence="1">
    <location>
        <begin position="986"/>
        <end position="1010"/>
    </location>
</feature>
<dbReference type="InterPro" id="IPR015500">
    <property type="entry name" value="Peptidase_S8_subtilisin-rel"/>
</dbReference>
<feature type="compositionally biased region" description="Low complexity" evidence="1">
    <location>
        <begin position="108"/>
        <end position="138"/>
    </location>
</feature>
<sequence>MWRGKEGLYIWLAFQQLHSVLASPIVWRPSLIFPRSTSVMMLLSSTEGFSFCILLLPLLILLSSAPSSIDALTQDPNAVPDGANEVTNLPKPTIEVSTSSLLSPIVSTINQGNGTTSNTTTRVSPKGNTTTSPSSNGTLTATRPVPVNSTTLQTEAPYQNTTLLSTLSPSPLFPNSTFSVPPIGNSTSKSLITTSPSSEIPTVPLSSQTQFQNASTTKQPSSQEITETTQSSSSTSSGTNFIQPSSNITETKSSNGTLLIPPSISAGTTKSGLDFPHVIPTPPSASLHVPTEGWHPTKASAPVSSTTLTILPPAISNPPEDAPDIITSTLTAPPAAMFTEIVNNTDWKNNFWLTTSRGGGKTVVPVLVGCKHCGGKGAGMVLWNIPSLPKVSFQFPGFPGLPKFHFPSCAVKTVCPNTQTAGDGCSTTTSCAATATACGVTGTTSTSTPTSAPLHRVIPNGLGQDEEANEKVRTLLKSFNPNVPGAYRESGFVGVDFWMVALTKEQRDEVIALKLTGDPWVENDRIYTPFDEGPISDREENTKREEEIEQPINSSAILLPRDGTALLSRDEGLTGQRKASETLKFINWQEGHELEEYDDNYWFDKSSGKDIPVYVIDRGVNLGLAEFTKGSNIASRTRWIHAGPADQRREDAWDEKGKGHGTCMLSLIAGHKLGVAKNINPVIVRIAEPAKPWDWLEGVQLAMRDLSVGNTGSQQVKTRAIVLMSWQFPATGVDRPDDFDKWSAKMRLMLRMLELNGALILTGSGNHPVSEITNYPAVLGAEGGGGTALTKRIDSLLVVGAAELDGKIWNHVFSQTATDPKRNLPHLWAPSYEGNLCASVAGIKEYAGGTSLANAVAAGVAAYYLGLSSVADQIDTPLKFKEFLLEKAWIRPAAKAAGTDYRAVWNGVPFEAINAQKKTCQHMRRDEAPASGACQLAPSDGDTEPIGLPHNTKTNPPGVRPTGSPSNNSTGPSNSTGASPGVRPTGSPSNNSTGPSISTGASPGAPTQSDPRIPPGIDTSGLMGIGPIPTAVTSSGLSSGATTLSTATAAISPGPSTAPSGNGTTSMGGRCMEMQGCSPGAECPSYGEVRSDVT</sequence>
<feature type="compositionally biased region" description="Polar residues" evidence="1">
    <location>
        <begin position="189"/>
        <end position="220"/>
    </location>
</feature>
<feature type="compositionally biased region" description="Low complexity" evidence="1">
    <location>
        <begin position="221"/>
        <end position="237"/>
    </location>
</feature>
<comment type="caution">
    <text evidence="2">The sequence shown here is derived from an EMBL/GenBank/DDBJ whole genome shotgun (WGS) entry which is preliminary data.</text>
</comment>
<dbReference type="GO" id="GO:0006508">
    <property type="term" value="P:proteolysis"/>
    <property type="evidence" value="ECO:0007669"/>
    <property type="project" value="InterPro"/>
</dbReference>
<dbReference type="Gene3D" id="3.40.50.200">
    <property type="entry name" value="Peptidase S8/S53 domain"/>
    <property type="match status" value="1"/>
</dbReference>
<name>A0A9P8CAA4_9HELO</name>
<reference evidence="2" key="1">
    <citation type="journal article" date="2021" name="IMA Fungus">
        <title>Genomic characterization of three marine fungi, including Emericellopsis atlantica sp. nov. with signatures of a generalist lifestyle and marine biomass degradation.</title>
        <authorList>
            <person name="Hagestad O.C."/>
            <person name="Hou L."/>
            <person name="Andersen J.H."/>
            <person name="Hansen E.H."/>
            <person name="Altermark B."/>
            <person name="Li C."/>
            <person name="Kuhnert E."/>
            <person name="Cox R.J."/>
            <person name="Crous P.W."/>
            <person name="Spatafora J.W."/>
            <person name="Lail K."/>
            <person name="Amirebrahimi M."/>
            <person name="Lipzen A."/>
            <person name="Pangilinan J."/>
            <person name="Andreopoulos W."/>
            <person name="Hayes R.D."/>
            <person name="Ng V."/>
            <person name="Grigoriev I.V."/>
            <person name="Jackson S.A."/>
            <person name="Sutton T.D.S."/>
            <person name="Dobson A.D.W."/>
            <person name="Rama T."/>
        </authorList>
    </citation>
    <scope>NUCLEOTIDE SEQUENCE</scope>
    <source>
        <strain evidence="2">TRa018bII</strain>
    </source>
</reference>